<reference evidence="2" key="1">
    <citation type="journal article" date="2020" name="Stud. Mycol.">
        <title>101 Dothideomycetes genomes: A test case for predicting lifestyles and emergence of pathogens.</title>
        <authorList>
            <person name="Haridas S."/>
            <person name="Albert R."/>
            <person name="Binder M."/>
            <person name="Bloem J."/>
            <person name="LaButti K."/>
            <person name="Salamov A."/>
            <person name="Andreopoulos B."/>
            <person name="Baker S."/>
            <person name="Barry K."/>
            <person name="Bills G."/>
            <person name="Bluhm B."/>
            <person name="Cannon C."/>
            <person name="Castanera R."/>
            <person name="Culley D."/>
            <person name="Daum C."/>
            <person name="Ezra D."/>
            <person name="Gonzalez J."/>
            <person name="Henrissat B."/>
            <person name="Kuo A."/>
            <person name="Liang C."/>
            <person name="Lipzen A."/>
            <person name="Lutzoni F."/>
            <person name="Magnuson J."/>
            <person name="Mondo S."/>
            <person name="Nolan M."/>
            <person name="Ohm R."/>
            <person name="Pangilinan J."/>
            <person name="Park H.-J."/>
            <person name="Ramirez L."/>
            <person name="Alfaro M."/>
            <person name="Sun H."/>
            <person name="Tritt A."/>
            <person name="Yoshinaga Y."/>
            <person name="Zwiers L.-H."/>
            <person name="Turgeon B."/>
            <person name="Goodwin S."/>
            <person name="Spatafora J."/>
            <person name="Crous P."/>
            <person name="Grigoriev I."/>
        </authorList>
    </citation>
    <scope>NUCLEOTIDE SEQUENCE [LARGE SCALE GENOMIC DNA]</scope>
    <source>
        <strain evidence="2">CBS 304.66</strain>
    </source>
</reference>
<comment type="caution">
    <text evidence="1">The sequence shown here is derived from an EMBL/GenBank/DDBJ whole genome shotgun (WGS) entry which is preliminary data.</text>
</comment>
<evidence type="ECO:0008006" key="3">
    <source>
        <dbReference type="Google" id="ProtNLM"/>
    </source>
</evidence>
<dbReference type="EMBL" id="ML986771">
    <property type="protein sequence ID" value="KAF2258301.1"/>
    <property type="molecule type" value="Genomic_DNA"/>
</dbReference>
<protein>
    <recommendedName>
        <fullName evidence="3">Alpha-1,3-mannosyltransferase CMT1</fullName>
    </recommendedName>
</protein>
<evidence type="ECO:0000313" key="1">
    <source>
        <dbReference type="EMBL" id="KAF2258301.1"/>
    </source>
</evidence>
<dbReference type="PANTHER" id="PTHR34144:SF5">
    <property type="entry name" value="ALPHA-1,3-MANNOSYLTRANSFERASE CMT1"/>
    <property type="match status" value="1"/>
</dbReference>
<proteinExistence type="predicted"/>
<accession>A0A9P4JXG8</accession>
<dbReference type="Pfam" id="PF11735">
    <property type="entry name" value="CAP59_mtransfer"/>
    <property type="match status" value="1"/>
</dbReference>
<name>A0A9P4JXG8_9PLEO</name>
<dbReference type="InterPro" id="IPR021047">
    <property type="entry name" value="Mannosyltransferase_CMT1"/>
</dbReference>
<keyword evidence="2" id="KW-1185">Reference proteome</keyword>
<dbReference type="AlphaFoldDB" id="A0A9P4JXG8"/>
<dbReference type="OrthoDB" id="262547at2759"/>
<dbReference type="PANTHER" id="PTHR34144">
    <property type="entry name" value="CHROMOSOME 8, WHOLE GENOME SHOTGUN SEQUENCE"/>
    <property type="match status" value="1"/>
</dbReference>
<gene>
    <name evidence="1" type="ORF">CC78DRAFT_587302</name>
</gene>
<organism evidence="1 2">
    <name type="scientific">Lojkania enalia</name>
    <dbReference type="NCBI Taxonomy" id="147567"/>
    <lineage>
        <taxon>Eukaryota</taxon>
        <taxon>Fungi</taxon>
        <taxon>Dikarya</taxon>
        <taxon>Ascomycota</taxon>
        <taxon>Pezizomycotina</taxon>
        <taxon>Dothideomycetes</taxon>
        <taxon>Pleosporomycetidae</taxon>
        <taxon>Pleosporales</taxon>
        <taxon>Pleosporales incertae sedis</taxon>
        <taxon>Lojkania</taxon>
    </lineage>
</organism>
<dbReference type="Proteomes" id="UP000800093">
    <property type="component" value="Unassembled WGS sequence"/>
</dbReference>
<sequence>MDPADTTFPRLECPFSNKNRYAYLGNSSAPSNSQVPSYFFALNLHQCRHVLPRLLGSIVETIRFLGPQNCVLSIVEGRSDDGTFEVLHNLRTDLEILGISYLFETSDINPMAKGGDRVKALAELRNLAVTDLFERPGNYANDTTVVFLNDIAPCMEDILEIIHQRITQEADITCPMDWTYVGEHPTFYDVWIARGMTGDSFFRIPEDGSWNWAWNLFWNDATAYSRWSSWKPFQVFSCWNGMAAFTAKPLMNGQIKFRGPNNNECYQGEPRLFAKDMWYHGFGKIAVIPSVNVEYSDKASKKIKALKGYTSSHIAKEAEDTHIEWQSDPPAQVKCMINYDNQFFVYWSQGLPPLAAKNETSAGKY</sequence>
<evidence type="ECO:0000313" key="2">
    <source>
        <dbReference type="Proteomes" id="UP000800093"/>
    </source>
</evidence>